<dbReference type="WBParaSite" id="L893_g27071.t1">
    <property type="protein sequence ID" value="L893_g27071.t1"/>
    <property type="gene ID" value="L893_g27071"/>
</dbReference>
<keyword evidence="1" id="KW-1185">Reference proteome</keyword>
<proteinExistence type="predicted"/>
<reference evidence="2" key="1">
    <citation type="submission" date="2016-11" db="UniProtKB">
        <authorList>
            <consortium name="WormBaseParasite"/>
        </authorList>
    </citation>
    <scope>IDENTIFICATION</scope>
</reference>
<accession>A0A1I7ZJK7</accession>
<dbReference type="Proteomes" id="UP000095287">
    <property type="component" value="Unplaced"/>
</dbReference>
<name>A0A1I7ZJK7_9BILA</name>
<evidence type="ECO:0000313" key="2">
    <source>
        <dbReference type="WBParaSite" id="L893_g27071.t1"/>
    </source>
</evidence>
<sequence length="95" mass="10886">MEDCMEGSLHRRGFTSHHDGLTDILHEIGTLQIKSKIHRIPFKEPKIKKSIRASKNQRLLWSPSRVGRACGRARSILKSLLLPDQTNPSREPTFE</sequence>
<protein>
    <submittedName>
        <fullName evidence="2">Ovule protein</fullName>
    </submittedName>
</protein>
<dbReference type="AlphaFoldDB" id="A0A1I7ZJK7"/>
<organism evidence="1 2">
    <name type="scientific">Steinernema glaseri</name>
    <dbReference type="NCBI Taxonomy" id="37863"/>
    <lineage>
        <taxon>Eukaryota</taxon>
        <taxon>Metazoa</taxon>
        <taxon>Ecdysozoa</taxon>
        <taxon>Nematoda</taxon>
        <taxon>Chromadorea</taxon>
        <taxon>Rhabditida</taxon>
        <taxon>Tylenchina</taxon>
        <taxon>Panagrolaimomorpha</taxon>
        <taxon>Strongyloidoidea</taxon>
        <taxon>Steinernematidae</taxon>
        <taxon>Steinernema</taxon>
    </lineage>
</organism>
<evidence type="ECO:0000313" key="1">
    <source>
        <dbReference type="Proteomes" id="UP000095287"/>
    </source>
</evidence>